<keyword evidence="3" id="KW-0547">Nucleotide-binding</keyword>
<evidence type="ECO:0000256" key="5">
    <source>
        <dbReference type="ARBA" id="ARBA00022840"/>
    </source>
</evidence>
<dbReference type="RefSeq" id="WP_010917399.1">
    <property type="nucleotide sequence ID" value="NC_002689.2"/>
</dbReference>
<evidence type="ECO:0000256" key="6">
    <source>
        <dbReference type="ARBA" id="ARBA00043149"/>
    </source>
</evidence>
<dbReference type="InterPro" id="IPR018484">
    <property type="entry name" value="FGGY_N"/>
</dbReference>
<dbReference type="OrthoDB" id="26592at2157"/>
<keyword evidence="2" id="KW-0808">Transferase</keyword>
<dbReference type="EMBL" id="BA000011">
    <property type="protein sequence ID" value="BAB60308.1"/>
    <property type="molecule type" value="Genomic_DNA"/>
</dbReference>
<keyword evidence="10" id="KW-1185">Reference proteome</keyword>
<dbReference type="GO" id="GO:0004370">
    <property type="term" value="F:glycerol kinase activity"/>
    <property type="evidence" value="ECO:0007669"/>
    <property type="project" value="TreeGrafter"/>
</dbReference>
<dbReference type="GeneID" id="1441281"/>
<dbReference type="eggNOG" id="arCOG00024">
    <property type="taxonomic scope" value="Archaea"/>
</dbReference>
<evidence type="ECO:0000259" key="7">
    <source>
        <dbReference type="Pfam" id="PF00370"/>
    </source>
</evidence>
<evidence type="ECO:0000256" key="4">
    <source>
        <dbReference type="ARBA" id="ARBA00022777"/>
    </source>
</evidence>
<evidence type="ECO:0000313" key="9">
    <source>
        <dbReference type="EMBL" id="BAB60308.1"/>
    </source>
</evidence>
<dbReference type="GO" id="GO:0005524">
    <property type="term" value="F:ATP binding"/>
    <property type="evidence" value="ECO:0007669"/>
    <property type="project" value="UniProtKB-KW"/>
</dbReference>
<dbReference type="SUPFAM" id="SSF53067">
    <property type="entry name" value="Actin-like ATPase domain"/>
    <property type="match status" value="2"/>
</dbReference>
<name>Q979J5_THEVO</name>
<dbReference type="InterPro" id="IPR018483">
    <property type="entry name" value="Carb_kinase_FGGY_CS"/>
</dbReference>
<dbReference type="InterPro" id="IPR043129">
    <property type="entry name" value="ATPase_NBD"/>
</dbReference>
<evidence type="ECO:0000256" key="2">
    <source>
        <dbReference type="ARBA" id="ARBA00022679"/>
    </source>
</evidence>
<dbReference type="PIRSF" id="PIRSF000538">
    <property type="entry name" value="GlpK"/>
    <property type="match status" value="1"/>
</dbReference>
<dbReference type="Pfam" id="PF00370">
    <property type="entry name" value="FGGY_N"/>
    <property type="match status" value="1"/>
</dbReference>
<dbReference type="Proteomes" id="UP000001017">
    <property type="component" value="Chromosome"/>
</dbReference>
<sequence length="498" mass="55479">MARRPIDSDDIFLALDAGTTDVKAGAYDRSMNLIASCKRRIGVYYGQGGVVEQDPHEILEAAKYCLNSILRRIPKRYGEPKAIGITNQRESVLAWEPIDGRPITKLISWKDKRGAQLSLDLKERYGQVIKDKTGLISDPYFSATKIKWLVENIKRSSNHKNYVITTLDSWLVKNLNSSSIKPLTDHSNASRTMLFNIDSLEWDSDLLEIVGISEEILPEVKRTIESDSYGKVKLTYGSTTREVPILSVAGDQQASLFGNGCLYPGQAKASYGTGAFILENTGVRVKSDRLLETLFYTYKGKRTYALEGTILSSGSSIDWLVSLAGLKSVPRSILRAEQIERSHVLSVPALSGLGSPFYSSDIRGYISGLSESTDIYEVIRSFLEAQAFLSTVIIEEMRKHIKLLEPLHIDGGLSKSDLIAEMLANLLDMKIIRERNVDATMKGIAMMSMIGYYGIDERKLTVSAGGKEFNPNDKRDEIAEKFNSWRSFLLSVISKNQG</sequence>
<dbReference type="AlphaFoldDB" id="Q979J5"/>
<evidence type="ECO:0000256" key="3">
    <source>
        <dbReference type="ARBA" id="ARBA00022741"/>
    </source>
</evidence>
<keyword evidence="4 9" id="KW-0418">Kinase</keyword>
<evidence type="ECO:0000256" key="1">
    <source>
        <dbReference type="ARBA" id="ARBA00009156"/>
    </source>
</evidence>
<dbReference type="GO" id="GO:0006071">
    <property type="term" value="P:glycerol metabolic process"/>
    <property type="evidence" value="ECO:0007669"/>
    <property type="project" value="TreeGrafter"/>
</dbReference>
<dbReference type="PaxDb" id="273116-14325404"/>
<evidence type="ECO:0000313" key="10">
    <source>
        <dbReference type="Proteomes" id="UP000001017"/>
    </source>
</evidence>
<dbReference type="PROSITE" id="PS00933">
    <property type="entry name" value="FGGY_KINASES_1"/>
    <property type="match status" value="1"/>
</dbReference>
<dbReference type="Gene3D" id="3.30.420.40">
    <property type="match status" value="2"/>
</dbReference>
<dbReference type="STRING" id="273116.gene:9381967"/>
<gene>
    <name evidence="9" type="ORF">TVG1192129</name>
</gene>
<dbReference type="PANTHER" id="PTHR10196:SF69">
    <property type="entry name" value="GLYCEROL KINASE"/>
    <property type="match status" value="1"/>
</dbReference>
<feature type="domain" description="Carbohydrate kinase FGGY C-terminal" evidence="8">
    <location>
        <begin position="268"/>
        <end position="450"/>
    </location>
</feature>
<reference evidence="9 10" key="2">
    <citation type="journal article" date="2000" name="Proc. Natl. Acad. Sci. U.S.A.">
        <title>Archaeal adaptation to higher temperatures revealed by genomic sequence of Thermoplasma volcanium.</title>
        <authorList>
            <person name="Kawashima T."/>
            <person name="Amano N."/>
            <person name="Koike H."/>
            <person name="Makino S."/>
            <person name="Higuchi S."/>
            <person name="Kawashima-Ohya Y."/>
            <person name="Watanabe K."/>
            <person name="Yamazaki M."/>
            <person name="Kanehori K."/>
            <person name="Kawamoto T."/>
            <person name="Nunoshiba T."/>
            <person name="Yamamoto Y."/>
            <person name="Aramaki H."/>
            <person name="Makino K."/>
            <person name="Suzuki M."/>
        </authorList>
    </citation>
    <scope>NUCLEOTIDE SEQUENCE [LARGE SCALE GENOMIC DNA]</scope>
    <source>
        <strain evidence="10">ATCC 51530 / DSM 4299 / JCM 9571 / NBRC 15438 / GSS1</strain>
    </source>
</reference>
<dbReference type="PANTHER" id="PTHR10196">
    <property type="entry name" value="SUGAR KINASE"/>
    <property type="match status" value="1"/>
</dbReference>
<dbReference type="GO" id="GO:0005829">
    <property type="term" value="C:cytosol"/>
    <property type="evidence" value="ECO:0007669"/>
    <property type="project" value="TreeGrafter"/>
</dbReference>
<dbReference type="InterPro" id="IPR000577">
    <property type="entry name" value="Carb_kinase_FGGY"/>
</dbReference>
<dbReference type="Pfam" id="PF02782">
    <property type="entry name" value="FGGY_C"/>
    <property type="match status" value="1"/>
</dbReference>
<dbReference type="HOGENOM" id="CLU_009281_2_3_2"/>
<dbReference type="PhylomeDB" id="Q979J5"/>
<organism evidence="9 10">
    <name type="scientific">Thermoplasma volcanium (strain ATCC 51530 / DSM 4299 / JCM 9571 / NBRC 15438 / GSS1)</name>
    <dbReference type="NCBI Taxonomy" id="273116"/>
    <lineage>
        <taxon>Archaea</taxon>
        <taxon>Methanobacteriati</taxon>
        <taxon>Thermoplasmatota</taxon>
        <taxon>Thermoplasmata</taxon>
        <taxon>Thermoplasmatales</taxon>
        <taxon>Thermoplasmataceae</taxon>
        <taxon>Thermoplasma</taxon>
    </lineage>
</organism>
<proteinExistence type="inferred from homology"/>
<reference evidence="9 10" key="1">
    <citation type="journal article" date="1999" name="Proc. Jpn. Acad.">
        <title>Determination of the complete genomic DNA sequence of Thermoplasma volvanium GSS1.</title>
        <authorList>
            <person name="Kawashima T."/>
            <person name="Yamamoto Y."/>
            <person name="Aramaki H."/>
            <person name="Nunoshiba T."/>
            <person name="Kawamoto T."/>
            <person name="Watanabe K."/>
            <person name="Yamazaki M."/>
            <person name="Kanehori K."/>
            <person name="Amano N."/>
            <person name="Ohya Y."/>
            <person name="Makino K."/>
            <person name="Suzuki M."/>
        </authorList>
    </citation>
    <scope>NUCLEOTIDE SEQUENCE [LARGE SCALE GENOMIC DNA]</scope>
    <source>
        <strain evidence="10">ATCC 51530 / DSM 4299 / JCM 9571 / NBRC 15438 / GSS1</strain>
    </source>
</reference>
<comment type="similarity">
    <text evidence="1">Belongs to the FGGY kinase family.</text>
</comment>
<evidence type="ECO:0000259" key="8">
    <source>
        <dbReference type="Pfam" id="PF02782"/>
    </source>
</evidence>
<dbReference type="KEGG" id="tvo:TVG1192129"/>
<keyword evidence="5" id="KW-0067">ATP-binding</keyword>
<accession>Q979J5</accession>
<protein>
    <recommendedName>
        <fullName evidence="6">ATP:glycerol 3-phosphotransferase</fullName>
    </recommendedName>
</protein>
<dbReference type="InterPro" id="IPR018485">
    <property type="entry name" value="FGGY_C"/>
</dbReference>
<feature type="domain" description="Carbohydrate kinase FGGY N-terminal" evidence="7">
    <location>
        <begin position="12"/>
        <end position="258"/>
    </location>
</feature>